<feature type="region of interest" description="Disordered" evidence="2">
    <location>
        <begin position="374"/>
        <end position="408"/>
    </location>
</feature>
<evidence type="ECO:0000313" key="3">
    <source>
        <dbReference type="EnsemblMetazoa" id="AATE007697-PA.1"/>
    </source>
</evidence>
<dbReference type="PANTHER" id="PTHR45920:SF7">
    <property type="entry name" value="FORMIN-G"/>
    <property type="match status" value="1"/>
</dbReference>
<feature type="compositionally biased region" description="Pro residues" evidence="2">
    <location>
        <begin position="861"/>
        <end position="874"/>
    </location>
</feature>
<feature type="compositionally biased region" description="Basic and acidic residues" evidence="2">
    <location>
        <begin position="81"/>
        <end position="95"/>
    </location>
</feature>
<feature type="region of interest" description="Disordered" evidence="2">
    <location>
        <begin position="1"/>
        <end position="106"/>
    </location>
</feature>
<dbReference type="VEuPathDB" id="VectorBase:AATE007697"/>
<feature type="region of interest" description="Disordered" evidence="2">
    <location>
        <begin position="178"/>
        <end position="198"/>
    </location>
</feature>
<dbReference type="InterPro" id="IPR015425">
    <property type="entry name" value="FH2_Formin"/>
</dbReference>
<feature type="compositionally biased region" description="Gly residues" evidence="2">
    <location>
        <begin position="952"/>
        <end position="961"/>
    </location>
</feature>
<protein>
    <submittedName>
        <fullName evidence="3">FH2 domain-containing protein</fullName>
    </submittedName>
</protein>
<feature type="compositionally biased region" description="Pro residues" evidence="2">
    <location>
        <begin position="940"/>
        <end position="951"/>
    </location>
</feature>
<feature type="compositionally biased region" description="Pro residues" evidence="2">
    <location>
        <begin position="882"/>
        <end position="893"/>
    </location>
</feature>
<feature type="compositionally biased region" description="Polar residues" evidence="2">
    <location>
        <begin position="43"/>
        <end position="64"/>
    </location>
</feature>
<proteinExistence type="inferred from homology"/>
<dbReference type="SMART" id="SM00498">
    <property type="entry name" value="FH2"/>
    <property type="match status" value="1"/>
</dbReference>
<feature type="region of interest" description="Disordered" evidence="2">
    <location>
        <begin position="1450"/>
        <end position="1473"/>
    </location>
</feature>
<dbReference type="GO" id="GO:0005856">
    <property type="term" value="C:cytoskeleton"/>
    <property type="evidence" value="ECO:0007669"/>
    <property type="project" value="TreeGrafter"/>
</dbReference>
<feature type="region of interest" description="Disordered" evidence="2">
    <location>
        <begin position="830"/>
        <end position="999"/>
    </location>
</feature>
<dbReference type="SUPFAM" id="SSF101447">
    <property type="entry name" value="Formin homology 2 domain (FH2 domain)"/>
    <property type="match status" value="1"/>
</dbReference>
<feature type="compositionally biased region" description="Pro residues" evidence="2">
    <location>
        <begin position="901"/>
        <end position="931"/>
    </location>
</feature>
<sequence length="1482" mass="160208">MDLAPNWTKQSASNKTSSPDEDAPQPSDDAIATQHQQRRSRSGPPTVTTSAAGGTIPSVNATSNKHIKNAGKRAEGGGGNDAHRKSLTRLEEGRSSHTAPTQAHQVSVPAAVAAGSRDRNISSTRDSAIALAQPHARLGLPVAIPTDANHTTSARAHHAAGCSAAGVRLHDKPVPATQNTIAHNDASDGSGDAGLQQPANPIIVTTDSWKTANSLSQAPAVRESQRSALAPASSAKVVASDKDTSNIIHLRERTASSSSDSIFTDPSSPQGGFATEINEAYYSEENICDLSDTPVRSAGGETKQAHQLTVCRNAPFTLESTDEDRKEKLIAQLQCENVSIIDLPPRTETQPQASWQTCHTKLHIEHNVSSVCIESERTVDDSPESSPSSTDEPAMERKRIPLSHRRTASTSVVVGNNGTASGGTATARGAENGKPARLLSKSSLYAGTKLPVLTDRKVPLATSGSNLPPASRVVRPSYVPEKLNFFSYEKFEGHMLMNWLSSSLVGNLSGVNEQDLQALLFQYCTNLLVAGVMKQIPDKHAPPQDTFRTNLMYQWTHTEPPTPAPVTPGRLEPHVVWPHATAPSQQPTAKNVCHQSTSTTTELPEMNQQAQVDRDFLQLRGRIASCETIDQLRCILQQLLTNPAFRADAVGSKGKDHQKLKQDVLNETDSTVYNVAMKDLVNDSETTLFGVATSTPVKVAQCSGGLGGIPGRHLPPACPPVPVAGAAETLSSTDTEDVEMQTSTRECDNTTHNQTFLKDSITLAQSVAPTESPAFRSCTNAKDVLSNNSNCNIAHVPETASFVCSNCFQQSVGASQAGKVEDTAPIRPCVVTRETQTDPSDGSGSEGVPMGTHTPDVTVLVPPPPPPPPPPPTLASPIGTRAPPPPPPPPPTFAGPGPFQSMPPPPPPPPPLPPFLGQSFPPPPPPPPPPVSGSGGQQNPNPPPPPPPPFGGPLGGAVGSGPPGPPPPPPGGGGGGGPNAAAALGPVLRKQPVNPPKPMKPLYWTRILAPKEVETAKAPKLLPTSIVEETDGPVSLAATDSAETKEPEPATAVDKNVSTPSMPPVAFVEKRQGLWQELEETNLDNLDEFTELFSRQVIVPKLREKVEKPEKTVKILDCKRSQNVGIFAKSLHVEWDEIECAIYHCDTSVVSLEAMQKILEIKATDEDLMLIREYAESSLANNNNAIPLDQPEQFLLRISNISFFSERISCIVFQAEFEEHYKSVSRKLKTVKQTCEFLADSEELKHLFSIILTLGNFMNGGNRTRGQADGFGLEILSKLKDVKSADTNTTLLHFIIRTYISQCRKSGIILQEINLPIPDPADLDKAVLVDYDDCRSQLTMLRSKTEECRRTADKVIRESMEDHLHPFKEIMEEFIEKATTRIEKQFCKLDECRECFMRTMRFYHFTPKTGTVEECKPEMFFELWVPFAHDFKSIYKKEMQNLMNELLKKTKRPSTTSAGAKQSTGKVKAGSLKERMKRLMQN</sequence>
<dbReference type="GO" id="GO:0005737">
    <property type="term" value="C:cytoplasm"/>
    <property type="evidence" value="ECO:0007669"/>
    <property type="project" value="TreeGrafter"/>
</dbReference>
<dbReference type="EnsemblMetazoa" id="AATE007697-RA">
    <property type="protein sequence ID" value="AATE007697-PA.1"/>
    <property type="gene ID" value="AATE007697"/>
</dbReference>
<evidence type="ECO:0000256" key="1">
    <source>
        <dbReference type="ARBA" id="ARBA00005271"/>
    </source>
</evidence>
<evidence type="ECO:0000256" key="2">
    <source>
        <dbReference type="SAM" id="MobiDB-lite"/>
    </source>
</evidence>
<accession>A0A182IY22</accession>
<feature type="compositionally biased region" description="Polar residues" evidence="2">
    <location>
        <begin position="96"/>
        <end position="105"/>
    </location>
</feature>
<dbReference type="PANTHER" id="PTHR45920">
    <property type="entry name" value="FORMIN HOMOLOGY 2 DOMAIN CONTAINING, ISOFORM I"/>
    <property type="match status" value="1"/>
</dbReference>
<feature type="compositionally biased region" description="Polar residues" evidence="2">
    <location>
        <begin position="833"/>
        <end position="843"/>
    </location>
</feature>
<name>A0A182IY22_ANOAO</name>
<feature type="compositionally biased region" description="Polar residues" evidence="2">
    <location>
        <begin position="1453"/>
        <end position="1465"/>
    </location>
</feature>
<dbReference type="GO" id="GO:0030866">
    <property type="term" value="P:cortical actin cytoskeleton organization"/>
    <property type="evidence" value="ECO:0007669"/>
    <property type="project" value="TreeGrafter"/>
</dbReference>
<dbReference type="Gene3D" id="1.20.58.2220">
    <property type="entry name" value="Formin, FH2 domain"/>
    <property type="match status" value="1"/>
</dbReference>
<feature type="compositionally biased region" description="Pro residues" evidence="2">
    <location>
        <begin position="962"/>
        <end position="971"/>
    </location>
</feature>
<reference evidence="3" key="1">
    <citation type="submission" date="2022-08" db="UniProtKB">
        <authorList>
            <consortium name="EnsemblMetazoa"/>
        </authorList>
    </citation>
    <scope>IDENTIFICATION</scope>
    <source>
        <strain evidence="3">EBRO</strain>
    </source>
</reference>
<dbReference type="GO" id="GO:0051015">
    <property type="term" value="F:actin filament binding"/>
    <property type="evidence" value="ECO:0007669"/>
    <property type="project" value="TreeGrafter"/>
</dbReference>
<feature type="region of interest" description="Disordered" evidence="2">
    <location>
        <begin position="1038"/>
        <end position="1062"/>
    </location>
</feature>
<comment type="similarity">
    <text evidence="1">Belongs to the formin homology family. Cappuccino subfamily.</text>
</comment>
<organism evidence="3">
    <name type="scientific">Anopheles atroparvus</name>
    <name type="common">European mosquito</name>
    <dbReference type="NCBI Taxonomy" id="41427"/>
    <lineage>
        <taxon>Eukaryota</taxon>
        <taxon>Metazoa</taxon>
        <taxon>Ecdysozoa</taxon>
        <taxon>Arthropoda</taxon>
        <taxon>Hexapoda</taxon>
        <taxon>Insecta</taxon>
        <taxon>Pterygota</taxon>
        <taxon>Neoptera</taxon>
        <taxon>Endopterygota</taxon>
        <taxon>Diptera</taxon>
        <taxon>Nematocera</taxon>
        <taxon>Culicoidea</taxon>
        <taxon>Culicidae</taxon>
        <taxon>Anophelinae</taxon>
        <taxon>Anopheles</taxon>
    </lineage>
</organism>
<dbReference type="STRING" id="41427.A0A182IY22"/>
<dbReference type="Pfam" id="PF02181">
    <property type="entry name" value="FH2"/>
    <property type="match status" value="1"/>
</dbReference>
<dbReference type="InterPro" id="IPR042201">
    <property type="entry name" value="FH2_Formin_sf"/>
</dbReference>
<feature type="compositionally biased region" description="Polar residues" evidence="2">
    <location>
        <begin position="7"/>
        <end position="17"/>
    </location>
</feature>
<dbReference type="PROSITE" id="PS51444">
    <property type="entry name" value="FH2"/>
    <property type="match status" value="1"/>
</dbReference>